<dbReference type="AlphaFoldDB" id="A0A1T4YD81"/>
<keyword evidence="10" id="KW-1185">Reference proteome</keyword>
<dbReference type="RefSeq" id="WP_242943485.1">
    <property type="nucleotide sequence ID" value="NZ_FUYF01000090.1"/>
</dbReference>
<name>A0A1T4YD81_9FIRM</name>
<accession>A0A1T4YD81</accession>
<feature type="domain" description="ABC3 transporter permease C-terminal" evidence="8">
    <location>
        <begin position="225"/>
        <end position="327"/>
    </location>
</feature>
<feature type="transmembrane region" description="Helical" evidence="7">
    <location>
        <begin position="274"/>
        <end position="296"/>
    </location>
</feature>
<dbReference type="Pfam" id="PF02687">
    <property type="entry name" value="FtsX"/>
    <property type="match status" value="1"/>
</dbReference>
<evidence type="ECO:0000256" key="2">
    <source>
        <dbReference type="ARBA" id="ARBA00022475"/>
    </source>
</evidence>
<gene>
    <name evidence="9" type="ORF">SAMN02745178_02938</name>
</gene>
<reference evidence="9 10" key="1">
    <citation type="submission" date="2017-02" db="EMBL/GenBank/DDBJ databases">
        <authorList>
            <person name="Peterson S.W."/>
        </authorList>
    </citation>
    <scope>NUCLEOTIDE SEQUENCE [LARGE SCALE GENOMIC DNA]</scope>
    <source>
        <strain evidence="9 10">ATCC 27749</strain>
    </source>
</reference>
<dbReference type="GeneID" id="93339339"/>
<evidence type="ECO:0000256" key="3">
    <source>
        <dbReference type="ARBA" id="ARBA00022692"/>
    </source>
</evidence>
<sequence>MRQDYARYESAEQLDSHMSRMEHRGNRVMGDTRIEALDNSLFDKLQVFDGDISPMLEPDNNAIAIAVSLDDYGNLPNLEYYPKVGDTITATYAEDVKYIDSRTGELCTEDTPEEYLQEKLYGERDVEYTVCALVELPYSMSYRYGGIGYEAVLSVDTAQRDSGGAAIPMLYLFDAADEVDEAEAEQYLSKLTAGEFSPLMYESKATARSEFAQFRQMFLLIGGILCAIIGLVGLLNFFNAMMTGILSRRREFAVLQAVGMTNRQLKTMLIYEGLFYAMSSVAAAFILSLAVGPLAGKMLGSMFWFFEYRFTILPVLLTIPVFLLLGWL</sequence>
<feature type="transmembrane region" description="Helical" evidence="7">
    <location>
        <begin position="308"/>
        <end position="327"/>
    </location>
</feature>
<evidence type="ECO:0000313" key="9">
    <source>
        <dbReference type="EMBL" id="SKA99714.1"/>
    </source>
</evidence>
<dbReference type="InterPro" id="IPR050250">
    <property type="entry name" value="Macrolide_Exporter_MacB"/>
</dbReference>
<evidence type="ECO:0000313" key="10">
    <source>
        <dbReference type="Proteomes" id="UP000190286"/>
    </source>
</evidence>
<keyword evidence="2" id="KW-1003">Cell membrane</keyword>
<evidence type="ECO:0000256" key="1">
    <source>
        <dbReference type="ARBA" id="ARBA00004651"/>
    </source>
</evidence>
<keyword evidence="3 7" id="KW-0812">Transmembrane</keyword>
<dbReference type="STRING" id="745368.SAMN02745178_02938"/>
<keyword evidence="5 7" id="KW-0472">Membrane</keyword>
<evidence type="ECO:0000256" key="6">
    <source>
        <dbReference type="ARBA" id="ARBA00038076"/>
    </source>
</evidence>
<proteinExistence type="inferred from homology"/>
<keyword evidence="4 7" id="KW-1133">Transmembrane helix</keyword>
<comment type="similarity">
    <text evidence="6">Belongs to the ABC-4 integral membrane protein family.</text>
</comment>
<dbReference type="PANTHER" id="PTHR30572">
    <property type="entry name" value="MEMBRANE COMPONENT OF TRANSPORTER-RELATED"/>
    <property type="match status" value="1"/>
</dbReference>
<evidence type="ECO:0000256" key="4">
    <source>
        <dbReference type="ARBA" id="ARBA00022989"/>
    </source>
</evidence>
<feature type="transmembrane region" description="Helical" evidence="7">
    <location>
        <begin position="218"/>
        <end position="238"/>
    </location>
</feature>
<dbReference type="GO" id="GO:0005886">
    <property type="term" value="C:plasma membrane"/>
    <property type="evidence" value="ECO:0007669"/>
    <property type="project" value="UniProtKB-SubCell"/>
</dbReference>
<dbReference type="PANTHER" id="PTHR30572:SF4">
    <property type="entry name" value="ABC TRANSPORTER PERMEASE YTRF"/>
    <property type="match status" value="1"/>
</dbReference>
<dbReference type="InterPro" id="IPR003838">
    <property type="entry name" value="ABC3_permease_C"/>
</dbReference>
<organism evidence="9 10">
    <name type="scientific">Gemmiger formicilis</name>
    <dbReference type="NCBI Taxonomy" id="745368"/>
    <lineage>
        <taxon>Bacteria</taxon>
        <taxon>Bacillati</taxon>
        <taxon>Bacillota</taxon>
        <taxon>Clostridia</taxon>
        <taxon>Eubacteriales</taxon>
        <taxon>Gemmiger</taxon>
    </lineage>
</organism>
<feature type="non-terminal residue" evidence="9">
    <location>
        <position position="328"/>
    </location>
</feature>
<dbReference type="EMBL" id="FUYF01000090">
    <property type="protein sequence ID" value="SKA99714.1"/>
    <property type="molecule type" value="Genomic_DNA"/>
</dbReference>
<comment type="subcellular location">
    <subcellularLocation>
        <location evidence="1">Cell membrane</location>
        <topology evidence="1">Multi-pass membrane protein</topology>
    </subcellularLocation>
</comment>
<dbReference type="GO" id="GO:0022857">
    <property type="term" value="F:transmembrane transporter activity"/>
    <property type="evidence" value="ECO:0007669"/>
    <property type="project" value="TreeGrafter"/>
</dbReference>
<evidence type="ECO:0000259" key="8">
    <source>
        <dbReference type="Pfam" id="PF02687"/>
    </source>
</evidence>
<evidence type="ECO:0000256" key="5">
    <source>
        <dbReference type="ARBA" id="ARBA00023136"/>
    </source>
</evidence>
<evidence type="ECO:0000256" key="7">
    <source>
        <dbReference type="SAM" id="Phobius"/>
    </source>
</evidence>
<dbReference type="Proteomes" id="UP000190286">
    <property type="component" value="Unassembled WGS sequence"/>
</dbReference>
<protein>
    <submittedName>
        <fullName evidence="9">Putative ABC transport system permease protein</fullName>
    </submittedName>
</protein>